<evidence type="ECO:0000313" key="4">
    <source>
        <dbReference type="Proteomes" id="UP000070560"/>
    </source>
</evidence>
<evidence type="ECO:0000313" key="3">
    <source>
        <dbReference type="EMBL" id="AMM40720.1"/>
    </source>
</evidence>
<name>A0A7U4THY9_DESA2</name>
<keyword evidence="2" id="KW-0812">Transmembrane</keyword>
<evidence type="ECO:0000256" key="1">
    <source>
        <dbReference type="SAM" id="Coils"/>
    </source>
</evidence>
<sequence>MKITRKDIRQIVISFIVVITIIIISGEAWLDQKRENLLKFEQQVTKEKIELEATKQQLKEKKKKIENLKEMLRKKERRLNEKKKKLASEKLLNFYILTYISKYGDIDIHKECLSNKKYMERYRKAKALLDIIEAKAKELGKKDILEKFIWPRRNCIHTLSVRCKNCR</sequence>
<evidence type="ECO:0000256" key="2">
    <source>
        <dbReference type="SAM" id="Phobius"/>
    </source>
</evidence>
<dbReference type="EMBL" id="CP013015">
    <property type="protein sequence ID" value="AMM40720.1"/>
    <property type="molecule type" value="Genomic_DNA"/>
</dbReference>
<proteinExistence type="predicted"/>
<gene>
    <name evidence="3" type="ORF">HS1_000916</name>
</gene>
<dbReference type="AlphaFoldDB" id="A0A7U4THY9"/>
<keyword evidence="1" id="KW-0175">Coiled coil</keyword>
<dbReference type="OrthoDB" id="7145282at2"/>
<feature type="coiled-coil region" evidence="1">
    <location>
        <begin position="30"/>
        <end position="142"/>
    </location>
</feature>
<keyword evidence="2" id="KW-0472">Membrane</keyword>
<keyword evidence="2" id="KW-1133">Transmembrane helix</keyword>
<dbReference type="KEGG" id="daw:HS1_000916"/>
<feature type="transmembrane region" description="Helical" evidence="2">
    <location>
        <begin position="12"/>
        <end position="30"/>
    </location>
</feature>
<reference evidence="3 4" key="1">
    <citation type="submission" date="2015-10" db="EMBL/GenBank/DDBJ databases">
        <title>Candidatus Desulfofervidus auxilii, a hydrogenotrophic sulfate-reducing bacterium involved in the thermophilic anaerobic oxidation of methane.</title>
        <authorList>
            <person name="Krukenberg V."/>
            <person name="Richter M."/>
            <person name="Wegener G."/>
        </authorList>
    </citation>
    <scope>NUCLEOTIDE SEQUENCE [LARGE SCALE GENOMIC DNA]</scope>
    <source>
        <strain evidence="3 4">HS1</strain>
    </source>
</reference>
<organism evidence="3 4">
    <name type="scientific">Desulfofervidus auxilii</name>
    <dbReference type="NCBI Taxonomy" id="1621989"/>
    <lineage>
        <taxon>Bacteria</taxon>
        <taxon>Pseudomonadati</taxon>
        <taxon>Thermodesulfobacteriota</taxon>
        <taxon>Candidatus Desulfofervidia</taxon>
        <taxon>Candidatus Desulfofervidales</taxon>
        <taxon>Candidatus Desulfofervidaceae</taxon>
        <taxon>Candidatus Desulfofervidus</taxon>
    </lineage>
</organism>
<accession>A0A7U4THY9</accession>
<protein>
    <submittedName>
        <fullName evidence="3">Uncharacterized protein</fullName>
    </submittedName>
</protein>
<dbReference type="RefSeq" id="WP_066061593.1">
    <property type="nucleotide sequence ID" value="NZ_CP013015.1"/>
</dbReference>
<keyword evidence="4" id="KW-1185">Reference proteome</keyword>
<dbReference type="Proteomes" id="UP000070560">
    <property type="component" value="Chromosome"/>
</dbReference>